<evidence type="ECO:0000259" key="1">
    <source>
        <dbReference type="Pfam" id="PF20250"/>
    </source>
</evidence>
<evidence type="ECO:0000313" key="3">
    <source>
        <dbReference type="Proteomes" id="UP000036834"/>
    </source>
</evidence>
<comment type="caution">
    <text evidence="2">The sequence shown here is derived from an EMBL/GenBank/DDBJ whole genome shotgun (WGS) entry which is preliminary data.</text>
</comment>
<dbReference type="PATRIC" id="fig|54915.3.peg.1584"/>
<dbReference type="Pfam" id="PF03961">
    <property type="entry name" value="FapA"/>
    <property type="match status" value="1"/>
</dbReference>
<dbReference type="InterPro" id="IPR005646">
    <property type="entry name" value="FapA"/>
</dbReference>
<gene>
    <name evidence="2" type="ORF">ADS79_12980</name>
</gene>
<accession>A0A0K9YVP8</accession>
<dbReference type="EMBL" id="LGIQ01000007">
    <property type="protein sequence ID" value="KNB72751.1"/>
    <property type="molecule type" value="Genomic_DNA"/>
</dbReference>
<dbReference type="Pfam" id="PF20250">
    <property type="entry name" value="FapA_N"/>
    <property type="match status" value="1"/>
</dbReference>
<feature type="domain" description="Flagellar Assembly Protein A N-terminal region" evidence="1">
    <location>
        <begin position="10"/>
        <end position="187"/>
    </location>
</feature>
<name>A0A0K9YVP8_9BACL</name>
<dbReference type="Proteomes" id="UP000036834">
    <property type="component" value="Unassembled WGS sequence"/>
</dbReference>
<dbReference type="InterPro" id="IPR046866">
    <property type="entry name" value="FapA_N"/>
</dbReference>
<dbReference type="PANTHER" id="PTHR38032">
    <property type="entry name" value="POLYMERASE-RELATED"/>
    <property type="match status" value="1"/>
</dbReference>
<reference evidence="3" key="1">
    <citation type="submission" date="2015-07" db="EMBL/GenBank/DDBJ databases">
        <title>Genome sequencing project for genomic taxonomy and phylogenomics of Bacillus-like bacteria.</title>
        <authorList>
            <person name="Liu B."/>
            <person name="Wang J."/>
            <person name="Zhu Y."/>
            <person name="Liu G."/>
            <person name="Chen Q."/>
            <person name="Chen Z."/>
            <person name="Lan J."/>
            <person name="Che J."/>
            <person name="Ge C."/>
            <person name="Shi H."/>
            <person name="Pan Z."/>
            <person name="Liu X."/>
        </authorList>
    </citation>
    <scope>NUCLEOTIDE SEQUENCE [LARGE SCALE GENOMIC DNA]</scope>
    <source>
        <strain evidence="3">DSM 9887</strain>
    </source>
</reference>
<evidence type="ECO:0000313" key="2">
    <source>
        <dbReference type="EMBL" id="KNB72751.1"/>
    </source>
</evidence>
<dbReference type="RefSeq" id="WP_236699966.1">
    <property type="nucleotide sequence ID" value="NZ_BJON01000015.1"/>
</dbReference>
<dbReference type="InterPro" id="IPR046865">
    <property type="entry name" value="FapA_b_solenoid"/>
</dbReference>
<sequence>MMEGIGNYRFEIKLSADKLEAGIILKVDETELDNIVVMESDVLKALQAQKVSFGIKHEVVQAICTTPANFANVFVTIAAGSPHVVGEDGYVEYPYLKTIEAGTGPKELEDGRVDFYNVTSIPNVVKGQLLAKKIPAGQGQPGKTVTGEPIAPKAGKEVILKPGKNVVQNPERTMIYAAMDGQVSFTDQDKMNVFPVFEVNGDVDFGVGNIDFVGTVVIRGNVLNGFRVKASGDIRVLGSVEGAELDAGGSIEIKSGIVAQDKGSIVAGHDIRTSFIQNANVTAANQIIVTQSIMFSNVRAGKQIICKGAKGIIIGGVLQAGEKIGARIFGNNSATPTVLEVGVKPELRQELASLQKELQDVYENLRKTDQGLGVLNQILQVTGELPPEKRVMQIKLTNTRLVLEKESKALESRKKDVEAELLGEGPAAVDAYHVMYPGIKMTFGKLVHFIKHEYARTRFMVIDGEISSTTLL</sequence>
<dbReference type="AlphaFoldDB" id="A0A0K9YVP8"/>
<dbReference type="PANTHER" id="PTHR38032:SF1">
    <property type="entry name" value="RNA-BINDING PROTEIN KHPB N-TERMINAL DOMAIN-CONTAINING PROTEIN"/>
    <property type="match status" value="1"/>
</dbReference>
<dbReference type="STRING" id="54915.ADS79_12980"/>
<protein>
    <submittedName>
        <fullName evidence="2">Polymerase</fullName>
    </submittedName>
</protein>
<proteinExistence type="predicted"/>
<organism evidence="2 3">
    <name type="scientific">Brevibacillus reuszeri</name>
    <dbReference type="NCBI Taxonomy" id="54915"/>
    <lineage>
        <taxon>Bacteria</taxon>
        <taxon>Bacillati</taxon>
        <taxon>Bacillota</taxon>
        <taxon>Bacilli</taxon>
        <taxon>Bacillales</taxon>
        <taxon>Paenibacillaceae</taxon>
        <taxon>Brevibacillus</taxon>
    </lineage>
</organism>